<organism evidence="1 2">
    <name type="scientific">Candidatus Methanoperedens nitratireducens</name>
    <dbReference type="NCBI Taxonomy" id="1392998"/>
    <lineage>
        <taxon>Archaea</taxon>
        <taxon>Methanobacteriati</taxon>
        <taxon>Methanobacteriota</taxon>
        <taxon>Stenosarchaea group</taxon>
        <taxon>Methanomicrobia</taxon>
        <taxon>Methanosarcinales</taxon>
        <taxon>ANME-2 cluster</taxon>
        <taxon>Candidatus Methanoperedentaceae</taxon>
        <taxon>Candidatus Methanoperedens</taxon>
    </lineage>
</organism>
<accession>A0A0P8A2T4</accession>
<evidence type="ECO:0000313" key="1">
    <source>
        <dbReference type="EMBL" id="KPQ42409.1"/>
    </source>
</evidence>
<evidence type="ECO:0000313" key="2">
    <source>
        <dbReference type="Proteomes" id="UP000050360"/>
    </source>
</evidence>
<dbReference type="InterPro" id="IPR045397">
    <property type="entry name" value="TumE-like"/>
</dbReference>
<proteinExistence type="predicted"/>
<dbReference type="PATRIC" id="fig|1719120.3.peg.3299"/>
<dbReference type="Proteomes" id="UP000050360">
    <property type="component" value="Unassembled WGS sequence"/>
</dbReference>
<gene>
    <name evidence="1" type="ORF">MPEBLZ_03038</name>
</gene>
<reference evidence="1 2" key="1">
    <citation type="submission" date="2015-09" db="EMBL/GenBank/DDBJ databases">
        <title>A metagenomics-based metabolic model of nitrate-dependent anaerobic oxidation of methane by Methanoperedens-like archaea.</title>
        <authorList>
            <person name="Arshad A."/>
            <person name="Speth D.R."/>
            <person name="De Graaf R.M."/>
            <person name="Op Den Camp H.J."/>
            <person name="Jetten M.S."/>
            <person name="Welte C.U."/>
        </authorList>
    </citation>
    <scope>NUCLEOTIDE SEQUENCE [LARGE SCALE GENOMIC DNA]</scope>
</reference>
<protein>
    <submittedName>
        <fullName evidence="1">Uncharacterized protein</fullName>
    </submittedName>
</protein>
<comment type="caution">
    <text evidence="1">The sequence shown here is derived from an EMBL/GenBank/DDBJ whole genome shotgun (WGS) entry which is preliminary data.</text>
</comment>
<name>A0A0P8A2T4_9EURY</name>
<dbReference type="Pfam" id="PF20126">
    <property type="entry name" value="TumE"/>
    <property type="match status" value="1"/>
</dbReference>
<dbReference type="AlphaFoldDB" id="A0A0P8A2T4"/>
<sequence>MLENFLADLKASLTASHIVRDIEIDDEFITSVSGFLDCTVVLVNGSTLYVTEYFSISGDTIKREKYSYHLQKDDDFIIRWDNAPHHKELSTFPYHVHDKSGVHKSKEMTMDEVLDELSEKVLAE</sequence>
<dbReference type="EMBL" id="LKCM01000236">
    <property type="protein sequence ID" value="KPQ42409.1"/>
    <property type="molecule type" value="Genomic_DNA"/>
</dbReference>